<name>A0A4W5JLP9_9TELE</name>
<accession>A0A4W5JLP9</accession>
<protein>
    <submittedName>
        <fullName evidence="1">Uncharacterized protein</fullName>
    </submittedName>
</protein>
<dbReference type="AlphaFoldDB" id="A0A4W5JLP9"/>
<reference evidence="1" key="2">
    <citation type="submission" date="2025-08" db="UniProtKB">
        <authorList>
            <consortium name="Ensembl"/>
        </authorList>
    </citation>
    <scope>IDENTIFICATION</scope>
</reference>
<evidence type="ECO:0000313" key="2">
    <source>
        <dbReference type="Proteomes" id="UP000314982"/>
    </source>
</evidence>
<dbReference type="Proteomes" id="UP000314982">
    <property type="component" value="Unassembled WGS sequence"/>
</dbReference>
<dbReference type="Ensembl" id="ENSHHUT00000000614.1">
    <property type="protein sequence ID" value="ENSHHUP00000000601.1"/>
    <property type="gene ID" value="ENSHHUG00000000401.1"/>
</dbReference>
<organism evidence="1 2">
    <name type="scientific">Hucho hucho</name>
    <name type="common">huchen</name>
    <dbReference type="NCBI Taxonomy" id="62062"/>
    <lineage>
        <taxon>Eukaryota</taxon>
        <taxon>Metazoa</taxon>
        <taxon>Chordata</taxon>
        <taxon>Craniata</taxon>
        <taxon>Vertebrata</taxon>
        <taxon>Euteleostomi</taxon>
        <taxon>Actinopterygii</taxon>
        <taxon>Neopterygii</taxon>
        <taxon>Teleostei</taxon>
        <taxon>Protacanthopterygii</taxon>
        <taxon>Salmoniformes</taxon>
        <taxon>Salmonidae</taxon>
        <taxon>Salmoninae</taxon>
        <taxon>Hucho</taxon>
    </lineage>
</organism>
<reference evidence="1" key="3">
    <citation type="submission" date="2025-09" db="UniProtKB">
        <authorList>
            <consortium name="Ensembl"/>
        </authorList>
    </citation>
    <scope>IDENTIFICATION</scope>
</reference>
<reference evidence="2" key="1">
    <citation type="submission" date="2018-06" db="EMBL/GenBank/DDBJ databases">
        <title>Genome assembly of Danube salmon.</title>
        <authorList>
            <person name="Macqueen D.J."/>
            <person name="Gundappa M.K."/>
        </authorList>
    </citation>
    <scope>NUCLEOTIDE SEQUENCE [LARGE SCALE GENOMIC DNA]</scope>
</reference>
<proteinExistence type="predicted"/>
<sequence>CGKQPRRGNSATKLVKKATSLLVAEKEYFDYEYRIFRYESAFSSQNLCKELQIDVVVEERYNIGNLTMKITEVRVSAEAMLGALLGAKVKPAVVHACPRKNACTLSGFWTGSRLPMCEMTSARHPSER</sequence>
<dbReference type="STRING" id="62062.ENSHHUP00000000601"/>
<keyword evidence="2" id="KW-1185">Reference proteome</keyword>
<evidence type="ECO:0000313" key="1">
    <source>
        <dbReference type="Ensembl" id="ENSHHUP00000000601.1"/>
    </source>
</evidence>